<keyword evidence="5 7" id="KW-1133">Transmembrane helix</keyword>
<dbReference type="PANTHER" id="PTHR32243:SF18">
    <property type="entry name" value="INNER MEMBRANE ABC TRANSPORTER PERMEASE PROTEIN YCJP"/>
    <property type="match status" value="1"/>
</dbReference>
<feature type="transmembrane region" description="Helical" evidence="7">
    <location>
        <begin position="145"/>
        <end position="164"/>
    </location>
</feature>
<dbReference type="InterPro" id="IPR035906">
    <property type="entry name" value="MetI-like_sf"/>
</dbReference>
<dbReference type="Pfam" id="PF00528">
    <property type="entry name" value="BPD_transp_1"/>
    <property type="match status" value="1"/>
</dbReference>
<dbReference type="PANTHER" id="PTHR32243">
    <property type="entry name" value="MALTOSE TRANSPORT SYSTEM PERMEASE-RELATED"/>
    <property type="match status" value="1"/>
</dbReference>
<dbReference type="EMBL" id="DSBT01000201">
    <property type="protein sequence ID" value="HDP77970.1"/>
    <property type="molecule type" value="Genomic_DNA"/>
</dbReference>
<dbReference type="AlphaFoldDB" id="A0A7C1CWI2"/>
<feature type="transmembrane region" description="Helical" evidence="7">
    <location>
        <begin position="198"/>
        <end position="221"/>
    </location>
</feature>
<dbReference type="SUPFAM" id="SSF161098">
    <property type="entry name" value="MetI-like"/>
    <property type="match status" value="1"/>
</dbReference>
<reference evidence="9" key="1">
    <citation type="journal article" date="2020" name="mSystems">
        <title>Genome- and Community-Level Interaction Insights into Carbon Utilization and Element Cycling Functions of Hydrothermarchaeota in Hydrothermal Sediment.</title>
        <authorList>
            <person name="Zhou Z."/>
            <person name="Liu Y."/>
            <person name="Xu W."/>
            <person name="Pan J."/>
            <person name="Luo Z.H."/>
            <person name="Li M."/>
        </authorList>
    </citation>
    <scope>NUCLEOTIDE SEQUENCE [LARGE SCALE GENOMIC DNA]</scope>
    <source>
        <strain evidence="9">SpSt-1179</strain>
    </source>
</reference>
<sequence>MKALMKVIGKILKILALGLYLLAALLPLYWVVVTSFKGSREIYTFPLKYLPEKLSFESYAKLFGFANFGVYFRNSAILALASAFVAMLISMFSGYALSRIQAKKFRNGTLLAMYFTQMVPPFILMAPLFVMLANYGMTDRLSTLFILYVTMVIAFSTIMSKSFFDRIPVSLEEAAVIDGCNTLQAMFKVVFPLTRPGLAAIFSFAFVNIWNELFLASMFIFSDEKMTVPVALNSFISKAGISWDVLSAGLVLSLLPTMIVFAFAQRYIIAGLTEGAIKG</sequence>
<dbReference type="InterPro" id="IPR050901">
    <property type="entry name" value="BP-dep_ABC_trans_perm"/>
</dbReference>
<dbReference type="PROSITE" id="PS50928">
    <property type="entry name" value="ABC_TM1"/>
    <property type="match status" value="1"/>
</dbReference>
<dbReference type="InterPro" id="IPR000515">
    <property type="entry name" value="MetI-like"/>
</dbReference>
<feature type="transmembrane region" description="Helical" evidence="7">
    <location>
        <begin position="241"/>
        <end position="264"/>
    </location>
</feature>
<proteinExistence type="inferred from homology"/>
<feature type="transmembrane region" description="Helical" evidence="7">
    <location>
        <begin position="110"/>
        <end position="133"/>
    </location>
</feature>
<keyword evidence="4 7" id="KW-0812">Transmembrane</keyword>
<feature type="transmembrane region" description="Helical" evidence="7">
    <location>
        <begin position="12"/>
        <end position="32"/>
    </location>
</feature>
<evidence type="ECO:0000256" key="3">
    <source>
        <dbReference type="ARBA" id="ARBA00022475"/>
    </source>
</evidence>
<dbReference type="GO" id="GO:0005886">
    <property type="term" value="C:plasma membrane"/>
    <property type="evidence" value="ECO:0007669"/>
    <property type="project" value="UniProtKB-SubCell"/>
</dbReference>
<dbReference type="GO" id="GO:0055085">
    <property type="term" value="P:transmembrane transport"/>
    <property type="evidence" value="ECO:0007669"/>
    <property type="project" value="InterPro"/>
</dbReference>
<feature type="transmembrane region" description="Helical" evidence="7">
    <location>
        <begin position="76"/>
        <end position="98"/>
    </location>
</feature>
<evidence type="ECO:0000256" key="2">
    <source>
        <dbReference type="ARBA" id="ARBA00022448"/>
    </source>
</evidence>
<evidence type="ECO:0000256" key="4">
    <source>
        <dbReference type="ARBA" id="ARBA00022692"/>
    </source>
</evidence>
<keyword evidence="6 7" id="KW-0472">Membrane</keyword>
<evidence type="ECO:0000256" key="6">
    <source>
        <dbReference type="ARBA" id="ARBA00023136"/>
    </source>
</evidence>
<comment type="caution">
    <text evidence="9">The sequence shown here is derived from an EMBL/GenBank/DDBJ whole genome shotgun (WGS) entry which is preliminary data.</text>
</comment>
<evidence type="ECO:0000259" key="8">
    <source>
        <dbReference type="PROSITE" id="PS50928"/>
    </source>
</evidence>
<evidence type="ECO:0000313" key="9">
    <source>
        <dbReference type="EMBL" id="HDP77970.1"/>
    </source>
</evidence>
<comment type="subcellular location">
    <subcellularLocation>
        <location evidence="1 7">Cell membrane</location>
        <topology evidence="1 7">Multi-pass membrane protein</topology>
    </subcellularLocation>
</comment>
<gene>
    <name evidence="9" type="ORF">ENN47_07285</name>
</gene>
<name>A0A7C1CWI2_9BACT</name>
<keyword evidence="2 7" id="KW-0813">Transport</keyword>
<evidence type="ECO:0000256" key="7">
    <source>
        <dbReference type="RuleBase" id="RU363032"/>
    </source>
</evidence>
<comment type="similarity">
    <text evidence="7">Belongs to the binding-protein-dependent transport system permease family.</text>
</comment>
<accession>A0A7C1CWI2</accession>
<evidence type="ECO:0000256" key="5">
    <source>
        <dbReference type="ARBA" id="ARBA00022989"/>
    </source>
</evidence>
<organism evidence="9">
    <name type="scientific">Mesotoga infera</name>
    <dbReference type="NCBI Taxonomy" id="1236046"/>
    <lineage>
        <taxon>Bacteria</taxon>
        <taxon>Thermotogati</taxon>
        <taxon>Thermotogota</taxon>
        <taxon>Thermotogae</taxon>
        <taxon>Kosmotogales</taxon>
        <taxon>Kosmotogaceae</taxon>
        <taxon>Mesotoga</taxon>
    </lineage>
</organism>
<evidence type="ECO:0000256" key="1">
    <source>
        <dbReference type="ARBA" id="ARBA00004651"/>
    </source>
</evidence>
<dbReference type="CDD" id="cd06261">
    <property type="entry name" value="TM_PBP2"/>
    <property type="match status" value="1"/>
</dbReference>
<keyword evidence="3" id="KW-1003">Cell membrane</keyword>
<feature type="domain" description="ABC transmembrane type-1" evidence="8">
    <location>
        <begin position="72"/>
        <end position="264"/>
    </location>
</feature>
<protein>
    <submittedName>
        <fullName evidence="9">Carbohydrate ABC transporter permease</fullName>
    </submittedName>
</protein>
<dbReference type="Gene3D" id="1.10.3720.10">
    <property type="entry name" value="MetI-like"/>
    <property type="match status" value="1"/>
</dbReference>
<dbReference type="Proteomes" id="UP000886198">
    <property type="component" value="Unassembled WGS sequence"/>
</dbReference>